<dbReference type="Gene3D" id="1.10.1670.10">
    <property type="entry name" value="Helix-hairpin-Helix base-excision DNA repair enzymes (C-terminal)"/>
    <property type="match status" value="1"/>
</dbReference>
<dbReference type="PANTHER" id="PTHR10359:SF19">
    <property type="entry name" value="DNA REPAIR GLYCOSYLASE MJ1434-RELATED"/>
    <property type="match status" value="1"/>
</dbReference>
<dbReference type="GO" id="GO:0051539">
    <property type="term" value="F:4 iron, 4 sulfur cluster binding"/>
    <property type="evidence" value="ECO:0007669"/>
    <property type="project" value="UniProtKB-KW"/>
</dbReference>
<evidence type="ECO:0000313" key="6">
    <source>
        <dbReference type="EMBL" id="HHS52656.1"/>
    </source>
</evidence>
<keyword evidence="6" id="KW-0378">Hydrolase</keyword>
<organism evidence="6">
    <name type="scientific">candidate division WOR-3 bacterium</name>
    <dbReference type="NCBI Taxonomy" id="2052148"/>
    <lineage>
        <taxon>Bacteria</taxon>
        <taxon>Bacteria division WOR-3</taxon>
    </lineage>
</organism>
<keyword evidence="6" id="KW-0255">Endonuclease</keyword>
<keyword evidence="6" id="KW-0540">Nuclease</keyword>
<evidence type="ECO:0000256" key="3">
    <source>
        <dbReference type="ARBA" id="ARBA00023004"/>
    </source>
</evidence>
<keyword evidence="1" id="KW-0004">4Fe-4S</keyword>
<gene>
    <name evidence="6" type="ORF">ENW73_07320</name>
</gene>
<feature type="domain" description="HhH-GPD" evidence="5">
    <location>
        <begin position="41"/>
        <end position="200"/>
    </location>
</feature>
<dbReference type="InterPro" id="IPR003265">
    <property type="entry name" value="HhH-GPD_domain"/>
</dbReference>
<dbReference type="PANTHER" id="PTHR10359">
    <property type="entry name" value="A/G-SPECIFIC ADENINE GLYCOSYLASE/ENDONUCLEASE III"/>
    <property type="match status" value="1"/>
</dbReference>
<dbReference type="CDD" id="cd00056">
    <property type="entry name" value="ENDO3c"/>
    <property type="match status" value="1"/>
</dbReference>
<dbReference type="Pfam" id="PF00730">
    <property type="entry name" value="HhH-GPD"/>
    <property type="match status" value="1"/>
</dbReference>
<accession>A0A7C6EC99</accession>
<name>A0A7C6EC99_UNCW3</name>
<dbReference type="Gene3D" id="1.10.340.30">
    <property type="entry name" value="Hypothetical protein, domain 2"/>
    <property type="match status" value="1"/>
</dbReference>
<dbReference type="GO" id="GO:0006284">
    <property type="term" value="P:base-excision repair"/>
    <property type="evidence" value="ECO:0007669"/>
    <property type="project" value="InterPro"/>
</dbReference>
<protein>
    <submittedName>
        <fullName evidence="6">Endonuclease III domain-containing protein</fullName>
    </submittedName>
</protein>
<dbReference type="EMBL" id="DTLI01000173">
    <property type="protein sequence ID" value="HHS52656.1"/>
    <property type="molecule type" value="Genomic_DNA"/>
</dbReference>
<dbReference type="SUPFAM" id="SSF48150">
    <property type="entry name" value="DNA-glycosylase"/>
    <property type="match status" value="1"/>
</dbReference>
<dbReference type="GO" id="GO:0046872">
    <property type="term" value="F:metal ion binding"/>
    <property type="evidence" value="ECO:0007669"/>
    <property type="project" value="UniProtKB-KW"/>
</dbReference>
<reference evidence="6" key="1">
    <citation type="journal article" date="2020" name="mSystems">
        <title>Genome- and Community-Level Interaction Insights into Carbon Utilization and Element Cycling Functions of Hydrothermarchaeota in Hydrothermal Sediment.</title>
        <authorList>
            <person name="Zhou Z."/>
            <person name="Liu Y."/>
            <person name="Xu W."/>
            <person name="Pan J."/>
            <person name="Luo Z.H."/>
            <person name="Li M."/>
        </authorList>
    </citation>
    <scope>NUCLEOTIDE SEQUENCE [LARGE SCALE GENOMIC DNA]</scope>
    <source>
        <strain evidence="6">SpSt-876</strain>
    </source>
</reference>
<sequence length="216" mass="25311">MRDYRLAPVLFQIYQKLFRHYGPQFWWPGKTRFEIIVGAILTQNTAWRNVEKAIKNLKDQKLLSPQKLFDLPHSELANLIRPVGYYNIKTRRLKSLLAFLKEKYHFNLTKMSKTDTSILRAELLGVSGVGNETADSILLYAFNRPVFVVDAYTKRVFARHKLFSSKATYSEIQQIFMDNLPKDVKIYNEYHALIVRLAKEHCKKEPECQNCPLVIL</sequence>
<dbReference type="GO" id="GO:0004519">
    <property type="term" value="F:endonuclease activity"/>
    <property type="evidence" value="ECO:0007669"/>
    <property type="project" value="UniProtKB-KW"/>
</dbReference>
<dbReference type="PIRSF" id="PIRSF001435">
    <property type="entry name" value="Nth"/>
    <property type="match status" value="1"/>
</dbReference>
<keyword evidence="2" id="KW-0479">Metal-binding</keyword>
<dbReference type="AlphaFoldDB" id="A0A7C6EC99"/>
<evidence type="ECO:0000259" key="5">
    <source>
        <dbReference type="SMART" id="SM00478"/>
    </source>
</evidence>
<comment type="caution">
    <text evidence="6">The sequence shown here is derived from an EMBL/GenBank/DDBJ whole genome shotgun (WGS) entry which is preliminary data.</text>
</comment>
<keyword evidence="4" id="KW-0411">Iron-sulfur</keyword>
<dbReference type="InterPro" id="IPR011257">
    <property type="entry name" value="DNA_glycosylase"/>
</dbReference>
<evidence type="ECO:0000256" key="2">
    <source>
        <dbReference type="ARBA" id="ARBA00022723"/>
    </source>
</evidence>
<keyword evidence="3" id="KW-0408">Iron</keyword>
<evidence type="ECO:0000256" key="4">
    <source>
        <dbReference type="ARBA" id="ARBA00023014"/>
    </source>
</evidence>
<evidence type="ECO:0000256" key="1">
    <source>
        <dbReference type="ARBA" id="ARBA00022485"/>
    </source>
</evidence>
<proteinExistence type="predicted"/>
<dbReference type="SMART" id="SM00478">
    <property type="entry name" value="ENDO3c"/>
    <property type="match status" value="1"/>
</dbReference>
<dbReference type="InterPro" id="IPR023170">
    <property type="entry name" value="HhH_base_excis_C"/>
</dbReference>